<evidence type="ECO:0000313" key="3">
    <source>
        <dbReference type="Proteomes" id="UP000030760"/>
    </source>
</evidence>
<reference evidence="3" key="1">
    <citation type="journal article" date="2013" name="Genome Announc.">
        <title>Draft Genome Sequence of Streptomyces bottropensis ATCC 25435, a Bottromycin-Producing Actinomycete.</title>
        <authorList>
            <person name="Zhang H."/>
            <person name="Zhou W."/>
            <person name="Zhuang Y."/>
            <person name="Liang X."/>
            <person name="Liu T."/>
        </authorList>
    </citation>
    <scope>NUCLEOTIDE SEQUENCE [LARGE SCALE GENOMIC DNA]</scope>
    <source>
        <strain evidence="3">ATCC 25435</strain>
    </source>
</reference>
<sequence>MRSPGAAAAVAVNSARTRRTAGTDPVPRRKGSPGRTHHAAVGRTRDLAADTVRAWRTWHA</sequence>
<evidence type="ECO:0000313" key="2">
    <source>
        <dbReference type="EMBL" id="EMF52919.1"/>
    </source>
</evidence>
<gene>
    <name evidence="2" type="ORF">SBD_5995</name>
</gene>
<dbReference type="Proteomes" id="UP000030760">
    <property type="component" value="Unassembled WGS sequence"/>
</dbReference>
<feature type="compositionally biased region" description="Low complexity" evidence="1">
    <location>
        <begin position="1"/>
        <end position="15"/>
    </location>
</feature>
<dbReference type="AlphaFoldDB" id="M3FLG2"/>
<proteinExistence type="predicted"/>
<organism evidence="2 3">
    <name type="scientific">Streptomyces bottropensis ATCC 25435</name>
    <dbReference type="NCBI Taxonomy" id="1054862"/>
    <lineage>
        <taxon>Bacteria</taxon>
        <taxon>Bacillati</taxon>
        <taxon>Actinomycetota</taxon>
        <taxon>Actinomycetes</taxon>
        <taxon>Kitasatosporales</taxon>
        <taxon>Streptomycetaceae</taxon>
        <taxon>Streptomyces</taxon>
    </lineage>
</organism>
<protein>
    <submittedName>
        <fullName evidence="2">Uncharacterized protein</fullName>
    </submittedName>
</protein>
<feature type="compositionally biased region" description="Basic residues" evidence="1">
    <location>
        <begin position="28"/>
        <end position="40"/>
    </location>
</feature>
<evidence type="ECO:0000256" key="1">
    <source>
        <dbReference type="SAM" id="MobiDB-lite"/>
    </source>
</evidence>
<dbReference type="EMBL" id="KB405094">
    <property type="protein sequence ID" value="EMF52919.1"/>
    <property type="molecule type" value="Genomic_DNA"/>
</dbReference>
<accession>M3FLG2</accession>
<name>M3FLG2_9ACTN</name>
<feature type="region of interest" description="Disordered" evidence="1">
    <location>
        <begin position="1"/>
        <end position="45"/>
    </location>
</feature>